<dbReference type="Gene3D" id="2.40.50.40">
    <property type="match status" value="2"/>
</dbReference>
<dbReference type="EMBL" id="CAWUOM010000143">
    <property type="protein sequence ID" value="CAK7273760.1"/>
    <property type="molecule type" value="Genomic_DNA"/>
</dbReference>
<evidence type="ECO:0000256" key="3">
    <source>
        <dbReference type="ARBA" id="ARBA00023242"/>
    </source>
</evidence>
<comment type="subunit">
    <text evidence="2">Component of the NuA4 histone acetyltransferase complex.</text>
</comment>
<comment type="caution">
    <text evidence="6">The sequence shown here is derived from an EMBL/GenBank/DDBJ whole genome shotgun (WGS) entry which is preliminary data.</text>
</comment>
<dbReference type="InterPro" id="IPR000953">
    <property type="entry name" value="Chromo/chromo_shadow_dom"/>
</dbReference>
<dbReference type="Pfam" id="PF01393">
    <property type="entry name" value="Chromo_shadow"/>
    <property type="match status" value="1"/>
</dbReference>
<feature type="compositionally biased region" description="Acidic residues" evidence="4">
    <location>
        <begin position="71"/>
        <end position="81"/>
    </location>
</feature>
<protein>
    <recommendedName>
        <fullName evidence="5">Chromo domain-containing protein</fullName>
    </recommendedName>
</protein>
<keyword evidence="3" id="KW-0539">Nucleus</keyword>
<accession>A0ABP0E3T2</accession>
<evidence type="ECO:0000256" key="2">
    <source>
        <dbReference type="ARBA" id="ARBA00011353"/>
    </source>
</evidence>
<feature type="region of interest" description="Disordered" evidence="4">
    <location>
        <begin position="203"/>
        <end position="252"/>
    </location>
</feature>
<gene>
    <name evidence="6" type="ORF">SEPCBS57363_005815</name>
</gene>
<dbReference type="SUPFAM" id="SSF54160">
    <property type="entry name" value="Chromo domain-like"/>
    <property type="match status" value="2"/>
</dbReference>
<feature type="domain" description="Chromo" evidence="5">
    <location>
        <begin position="142"/>
        <end position="192"/>
    </location>
</feature>
<dbReference type="InterPro" id="IPR008251">
    <property type="entry name" value="Chromo_shadow_dom"/>
</dbReference>
<dbReference type="InterPro" id="IPR016197">
    <property type="entry name" value="Chromo-like_dom_sf"/>
</dbReference>
<evidence type="ECO:0000256" key="1">
    <source>
        <dbReference type="ARBA" id="ARBA00004123"/>
    </source>
</evidence>
<reference evidence="6 7" key="1">
    <citation type="submission" date="2024-01" db="EMBL/GenBank/DDBJ databases">
        <authorList>
            <person name="Allen C."/>
            <person name="Tagirdzhanova G."/>
        </authorList>
    </citation>
    <scope>NUCLEOTIDE SEQUENCE [LARGE SCALE GENOMIC DNA]</scope>
    <source>
        <strain evidence="6 7">CBS 573.63</strain>
    </source>
</reference>
<evidence type="ECO:0000256" key="4">
    <source>
        <dbReference type="SAM" id="MobiDB-lite"/>
    </source>
</evidence>
<dbReference type="Pfam" id="PF00385">
    <property type="entry name" value="Chromo"/>
    <property type="match status" value="1"/>
</dbReference>
<dbReference type="CDD" id="cd00024">
    <property type="entry name" value="CD_CSD"/>
    <property type="match status" value="1"/>
</dbReference>
<evidence type="ECO:0000313" key="6">
    <source>
        <dbReference type="EMBL" id="CAK7273760.1"/>
    </source>
</evidence>
<feature type="compositionally biased region" description="Basic and acidic residues" evidence="4">
    <location>
        <begin position="82"/>
        <end position="91"/>
    </location>
</feature>
<evidence type="ECO:0000313" key="7">
    <source>
        <dbReference type="Proteomes" id="UP001642501"/>
    </source>
</evidence>
<keyword evidence="7" id="KW-1185">Reference proteome</keyword>
<dbReference type="PANTHER" id="PTHR22812">
    <property type="entry name" value="CHROMOBOX PROTEIN"/>
    <property type="match status" value="1"/>
</dbReference>
<proteinExistence type="predicted"/>
<feature type="region of interest" description="Disordered" evidence="4">
    <location>
        <begin position="1"/>
        <end position="155"/>
    </location>
</feature>
<dbReference type="CDD" id="cd18657">
    <property type="entry name" value="CSD_Swi6"/>
    <property type="match status" value="1"/>
</dbReference>
<feature type="compositionally biased region" description="Acidic residues" evidence="4">
    <location>
        <begin position="1"/>
        <end position="10"/>
    </location>
</feature>
<name>A0ABP0E3T2_9PEZI</name>
<dbReference type="InterPro" id="IPR051219">
    <property type="entry name" value="Heterochromatin_chromo-domain"/>
</dbReference>
<evidence type="ECO:0000259" key="5">
    <source>
        <dbReference type="PROSITE" id="PS50013"/>
    </source>
</evidence>
<organism evidence="6 7">
    <name type="scientific">Sporothrix epigloea</name>
    <dbReference type="NCBI Taxonomy" id="1892477"/>
    <lineage>
        <taxon>Eukaryota</taxon>
        <taxon>Fungi</taxon>
        <taxon>Dikarya</taxon>
        <taxon>Ascomycota</taxon>
        <taxon>Pezizomycotina</taxon>
        <taxon>Sordariomycetes</taxon>
        <taxon>Sordariomycetidae</taxon>
        <taxon>Ophiostomatales</taxon>
        <taxon>Ophiostomataceae</taxon>
        <taxon>Sporothrix</taxon>
    </lineage>
</organism>
<dbReference type="PROSITE" id="PS50013">
    <property type="entry name" value="CHROMO_2"/>
    <property type="match status" value="1"/>
</dbReference>
<dbReference type="SMART" id="SM00298">
    <property type="entry name" value="CHROMO"/>
    <property type="match status" value="1"/>
</dbReference>
<feature type="compositionally biased region" description="Acidic residues" evidence="4">
    <location>
        <begin position="116"/>
        <end position="143"/>
    </location>
</feature>
<comment type="subcellular location">
    <subcellularLocation>
        <location evidence="1">Nucleus</location>
    </subcellularLocation>
</comment>
<sequence length="314" mass="34817">MPLTFSDDESSGASGAGTIGTPSLAKRGKKKTSYADASENSDENGESDGLNKPINGSVLAAKKGELVAKELDEDGEDEGDDGADKDKNDDKDYQDDNDDNDEKDVDDDKSDKDNKDENDEDDKDKDDEDDVEDADEIAEDEYEVGSILSHMLDENGEPRFRVVWKGYDNPSDHTWEPEDNLKDNASEILSEYITKIGGRAKLFEKPAKGRKRGRQSTSSNPATATATKRSRKSASNLPSRKSPVRVQQVFIPPSGSWEDGVTDVEMFRSDEGDLRVFLTWKDGSKSQHAAQEAYTRCPQKILHFYESRISFKAP</sequence>
<dbReference type="SMART" id="SM00300">
    <property type="entry name" value="ChSh"/>
    <property type="match status" value="1"/>
</dbReference>
<dbReference type="InterPro" id="IPR023780">
    <property type="entry name" value="Chromo_domain"/>
</dbReference>
<feature type="compositionally biased region" description="Acidic residues" evidence="4">
    <location>
        <begin position="92"/>
        <end position="108"/>
    </location>
</feature>
<dbReference type="Proteomes" id="UP001642501">
    <property type="component" value="Unassembled WGS sequence"/>
</dbReference>